<gene>
    <name evidence="2" type="ORF">BW727_101213</name>
</gene>
<dbReference type="Proteomes" id="UP000188993">
    <property type="component" value="Chromosome"/>
</dbReference>
<organism evidence="2 3">
    <name type="scientific">Jeotgalibaca dankookensis</name>
    <dbReference type="NCBI Taxonomy" id="708126"/>
    <lineage>
        <taxon>Bacteria</taxon>
        <taxon>Bacillati</taxon>
        <taxon>Bacillota</taxon>
        <taxon>Bacilli</taxon>
        <taxon>Lactobacillales</taxon>
        <taxon>Carnobacteriaceae</taxon>
        <taxon>Jeotgalibaca</taxon>
    </lineage>
</organism>
<dbReference type="InterPro" id="IPR015046">
    <property type="entry name" value="LciA_Immunity-like"/>
</dbReference>
<dbReference type="AlphaFoldDB" id="A0A1S6IQ36"/>
<evidence type="ECO:0000256" key="1">
    <source>
        <dbReference type="ARBA" id="ARBA00023025"/>
    </source>
</evidence>
<dbReference type="KEGG" id="jda:BW727_101213"/>
<dbReference type="OrthoDB" id="2166051at2"/>
<dbReference type="RefSeq" id="WP_062470569.1">
    <property type="nucleotide sequence ID" value="NZ_BBYN01000021.1"/>
</dbReference>
<evidence type="ECO:0000313" key="2">
    <source>
        <dbReference type="EMBL" id="AQS53580.1"/>
    </source>
</evidence>
<keyword evidence="1" id="KW-0079">Bacteriocin immunity</keyword>
<dbReference type="InterPro" id="IPR023130">
    <property type="entry name" value="Ta0600-like_sf"/>
</dbReference>
<accession>A0A1S6IQ36</accession>
<dbReference type="EMBL" id="CP019728">
    <property type="protein sequence ID" value="AQS53580.1"/>
    <property type="molecule type" value="Genomic_DNA"/>
</dbReference>
<name>A0A1S6IQ36_9LACT</name>
<dbReference type="Pfam" id="PF08951">
    <property type="entry name" value="EntA_Immun"/>
    <property type="match status" value="1"/>
</dbReference>
<dbReference type="Gene3D" id="1.20.1440.50">
    <property type="entry name" value="Ta0600-like"/>
    <property type="match status" value="1"/>
</dbReference>
<sequence>MSAAYSDLEVNKNPYIHQLLFSLAKQLSKGKDAHAVYHHLRQELRGYTLGNRLKMPEANYMSWHEITNKMTGKVILNPFGKNNGQVSMIAIKSLHSFLSVKYHLPF</sequence>
<proteinExistence type="predicted"/>
<dbReference type="GO" id="GO:0030153">
    <property type="term" value="P:bacteriocin immunity"/>
    <property type="evidence" value="ECO:0007669"/>
    <property type="project" value="UniProtKB-KW"/>
</dbReference>
<reference evidence="2 3" key="1">
    <citation type="journal article" date="2014" name="Int. J. Syst. Evol. Microbiol.">
        <title>Jeotgalibaca dankookensis gen. nov., sp. nov., a member of the family Carnobacteriaceae, isolated from seujeot (Korean traditional food).</title>
        <authorList>
            <person name="Lee D.G."/>
            <person name="Trujillo M.E."/>
            <person name="Kang H."/>
            <person name="Ahn T.Y."/>
        </authorList>
    </citation>
    <scope>NUCLEOTIDE SEQUENCE [LARGE SCALE GENOMIC DNA]</scope>
    <source>
        <strain evidence="2 3">EX-07</strain>
    </source>
</reference>
<dbReference type="SUPFAM" id="SSF109797">
    <property type="entry name" value="Bacteriocin immunity protein-like"/>
    <property type="match status" value="1"/>
</dbReference>
<keyword evidence="3" id="KW-1185">Reference proteome</keyword>
<protein>
    <submittedName>
        <fullName evidence="2">Uncharacterized protein</fullName>
    </submittedName>
</protein>
<evidence type="ECO:0000313" key="3">
    <source>
        <dbReference type="Proteomes" id="UP000188993"/>
    </source>
</evidence>